<dbReference type="Pfam" id="PF00400">
    <property type="entry name" value="WD40"/>
    <property type="match status" value="7"/>
</dbReference>
<dbReference type="InterPro" id="IPR019775">
    <property type="entry name" value="WD40_repeat_CS"/>
</dbReference>
<dbReference type="SUPFAM" id="SSF50978">
    <property type="entry name" value="WD40 repeat-like"/>
    <property type="match status" value="1"/>
</dbReference>
<dbReference type="Proteomes" id="UP000663843">
    <property type="component" value="Unassembled WGS sequence"/>
</dbReference>
<dbReference type="InterPro" id="IPR027417">
    <property type="entry name" value="P-loop_NTPase"/>
</dbReference>
<feature type="repeat" description="WD" evidence="3">
    <location>
        <begin position="1237"/>
        <end position="1271"/>
    </location>
</feature>
<feature type="repeat" description="WD" evidence="3">
    <location>
        <begin position="1099"/>
        <end position="1140"/>
    </location>
</feature>
<keyword evidence="2" id="KW-0677">Repeat</keyword>
<evidence type="ECO:0000256" key="1">
    <source>
        <dbReference type="ARBA" id="ARBA00022574"/>
    </source>
</evidence>
<dbReference type="PROSITE" id="PS00678">
    <property type="entry name" value="WD_REPEATS_1"/>
    <property type="match status" value="1"/>
</dbReference>
<dbReference type="PROSITE" id="PS50082">
    <property type="entry name" value="WD_REPEATS_2"/>
    <property type="match status" value="6"/>
</dbReference>
<feature type="compositionally biased region" description="Polar residues" evidence="4">
    <location>
        <begin position="34"/>
        <end position="45"/>
    </location>
</feature>
<dbReference type="InterPro" id="IPR056884">
    <property type="entry name" value="NPHP3-like_N"/>
</dbReference>
<evidence type="ECO:0000313" key="7">
    <source>
        <dbReference type="Proteomes" id="UP000663843"/>
    </source>
</evidence>
<dbReference type="InterPro" id="IPR007111">
    <property type="entry name" value="NACHT_NTPase"/>
</dbReference>
<dbReference type="PROSITE" id="PS50837">
    <property type="entry name" value="NACHT"/>
    <property type="match status" value="1"/>
</dbReference>
<organism evidence="6 7">
    <name type="scientific">Rhizoctonia solani</name>
    <dbReference type="NCBI Taxonomy" id="456999"/>
    <lineage>
        <taxon>Eukaryota</taxon>
        <taxon>Fungi</taxon>
        <taxon>Dikarya</taxon>
        <taxon>Basidiomycota</taxon>
        <taxon>Agaricomycotina</taxon>
        <taxon>Agaricomycetes</taxon>
        <taxon>Cantharellales</taxon>
        <taxon>Ceratobasidiaceae</taxon>
        <taxon>Rhizoctonia</taxon>
    </lineage>
</organism>
<dbReference type="GO" id="GO:1990234">
    <property type="term" value="C:transferase complex"/>
    <property type="evidence" value="ECO:0007669"/>
    <property type="project" value="UniProtKB-ARBA"/>
</dbReference>
<feature type="repeat" description="WD" evidence="3">
    <location>
        <begin position="971"/>
        <end position="997"/>
    </location>
</feature>
<proteinExistence type="predicted"/>
<dbReference type="Gene3D" id="3.40.50.300">
    <property type="entry name" value="P-loop containing nucleotide triphosphate hydrolases"/>
    <property type="match status" value="1"/>
</dbReference>
<protein>
    <recommendedName>
        <fullName evidence="5">NACHT domain-containing protein</fullName>
    </recommendedName>
</protein>
<sequence length="1484" mass="162474">MSSPPGTPKHKKGIRQLLKQTFRSRSRSPPRSLPQLNPTAPSAPTRSDEALEQIANPGGGRPLVDSATAIPHQTGLLPVDPSERFGGTSRIPIIIEPADAAPTAVQPAADDGIPLQSNPTATETKLNTATNDPLASSNTALEARVIIEDMLVDTGADLAPPASEDTLRSPETNESQPTPPVNTRPDQGEKGWNAAWGGLRRSLRFLKDDASSLFPHFSSAIESLLSCLNGLEVAVQNRQDFEDLATELSTLSESLQTSGPASMLMSGSITSIAMAIERQTIAIKKRLARASDGGIREVHMDQEDLIKHYRKIQSHFRQLQINASMSTWSIANENLVVGIYQIMAEGLNPAKQATYDSSLSTQISRRACTEGTRIGVLDSLDSWLYDSTSSSIYWMNGMAGTGKSTIASTFCERVERRKLLAANFFCTRSSAECRDVTRIVPTIAYQLARYSISFQSALCKILGQSPDIGSKNVLKQFEQLLKEPLQQVNEAIPDNLVVVIDALDECDDRNGVELVLDILFRHAAHIPLKFIVTSRPEPEIYNKMTSHAQSREAIHLHDIEEFLVREDIELYLKEELGFMSPPASQAEIEQLVRRAGTLFIYAATLVRYIRTGKRLADPHKRLRSVLDISSESTKKHTQIDALYRAVLKSALNEDELEADEIEDIRNVLRTVLLAQEPIDAQTIAELALIDDSRRVVHALQPLRSVLHQSEKTGLVSTLHASFPDFMFNNERSGSYFYDIIEHSQLLARRCFSLMKRQLRFNICDLASSFVPDKEVENIQQRIQSNISPTLSYACCYWARHLVLALHSDTLVMLLDDFLCNRLLFWMEVLSLLRELPMGIDGLLRAQQWLTQAELSPAELVHFVHEVRGFMTSFAVNPTSLSTPHIYLSSLFLCPRSHSVYKHYGQRSRGLLELKGSLMELRESAPLAVWNVDAKINSLALSPDGTRLLLGSYDATVRIVSAYDGSTLIGPLHGHTDDVVSVAFSSDGERIVSASRDGIRVWNAYNGTLLAGPFRDILSFVFSIAFSPDGTCVVSGARDGTVQVWAAHDGTPLFNSLPGRLGLVSCVIFSPNGAHIAASSGDHTIQLWDSVDGTPAGPPFKGHNGSVNCLAFTPDSTRLVSGSDDGTIRIWNVPDGSLATHPFEGHSSSIKSVAVSPDGMRVVSSGFGAIILWNIDNGAIVAGPFYGPTASLNSLAYSPDGTRVIYSGPDYICVRSMRDGMFPGPRPSAPPQDVITGIKSVVFNPNGTHILTTGRAGALRIWDATEGSYITSPNKAEFMANPFSTVSPDGSCIISTHGGDTLQVINMMDGSLAAGPFEVERSSISTLQFSRNNRAIIIGCLDGAIKVCDLQSGNTTVGSFVAHHKRVSSISESPDCSLLVSHSDYEMAIRVWNIVDPALDLQLFSTSIDPASGHSYPSVYDGWRIREDGWVVNDSQHLLFWLPPDLASAWCSPYATLVITQSGTLQVPRQKLFIGDQWTRCYVPD</sequence>
<comment type="caution">
    <text evidence="6">The sequence shown here is derived from an EMBL/GenBank/DDBJ whole genome shotgun (WGS) entry which is preliminary data.</text>
</comment>
<keyword evidence="1 3" id="KW-0853">WD repeat</keyword>
<dbReference type="PROSITE" id="PS50294">
    <property type="entry name" value="WD_REPEATS_REGION"/>
    <property type="match status" value="4"/>
</dbReference>
<reference evidence="6" key="1">
    <citation type="submission" date="2021-01" db="EMBL/GenBank/DDBJ databases">
        <authorList>
            <person name="Kaushik A."/>
        </authorList>
    </citation>
    <scope>NUCLEOTIDE SEQUENCE</scope>
    <source>
        <strain evidence="6">AG2-2IIIB</strain>
    </source>
</reference>
<dbReference type="SMART" id="SM00320">
    <property type="entry name" value="WD40"/>
    <property type="match status" value="10"/>
</dbReference>
<dbReference type="CDD" id="cd00200">
    <property type="entry name" value="WD40"/>
    <property type="match status" value="1"/>
</dbReference>
<evidence type="ECO:0000256" key="3">
    <source>
        <dbReference type="PROSITE-ProRule" id="PRU00221"/>
    </source>
</evidence>
<feature type="domain" description="NACHT" evidence="5">
    <location>
        <begin position="391"/>
        <end position="536"/>
    </location>
</feature>
<dbReference type="InterPro" id="IPR036322">
    <property type="entry name" value="WD40_repeat_dom_sf"/>
</dbReference>
<dbReference type="Gene3D" id="2.130.10.10">
    <property type="entry name" value="YVTN repeat-like/Quinoprotein amine dehydrogenase"/>
    <property type="match status" value="3"/>
</dbReference>
<dbReference type="PRINTS" id="PR00320">
    <property type="entry name" value="GPROTEINBRPT"/>
</dbReference>
<accession>A0A8H3CXV6</accession>
<gene>
    <name evidence="6" type="ORF">RDB_LOCUS134019</name>
</gene>
<dbReference type="SUPFAM" id="SSF82171">
    <property type="entry name" value="DPP6 N-terminal domain-like"/>
    <property type="match status" value="1"/>
</dbReference>
<name>A0A8H3CXV6_9AGAM</name>
<feature type="repeat" description="WD" evidence="3">
    <location>
        <begin position="1056"/>
        <end position="1088"/>
    </location>
</feature>
<dbReference type="Pfam" id="PF24883">
    <property type="entry name" value="NPHP3_N"/>
    <property type="match status" value="1"/>
</dbReference>
<dbReference type="EMBL" id="CAJMWT010004748">
    <property type="protein sequence ID" value="CAE6495742.1"/>
    <property type="molecule type" value="Genomic_DNA"/>
</dbReference>
<evidence type="ECO:0000256" key="2">
    <source>
        <dbReference type="ARBA" id="ARBA00022737"/>
    </source>
</evidence>
<evidence type="ECO:0000313" key="6">
    <source>
        <dbReference type="EMBL" id="CAE6495742.1"/>
    </source>
</evidence>
<feature type="region of interest" description="Disordered" evidence="4">
    <location>
        <begin position="156"/>
        <end position="191"/>
    </location>
</feature>
<feature type="region of interest" description="Disordered" evidence="4">
    <location>
        <begin position="1"/>
        <end position="63"/>
    </location>
</feature>
<evidence type="ECO:0000256" key="4">
    <source>
        <dbReference type="SAM" id="MobiDB-lite"/>
    </source>
</evidence>
<dbReference type="InterPro" id="IPR001680">
    <property type="entry name" value="WD40_rpt"/>
</dbReference>
<dbReference type="InterPro" id="IPR020472">
    <property type="entry name" value="WD40_PAC1"/>
</dbReference>
<dbReference type="PANTHER" id="PTHR22847:SF637">
    <property type="entry name" value="WD REPEAT DOMAIN 5B"/>
    <property type="match status" value="1"/>
</dbReference>
<feature type="repeat" description="WD" evidence="3">
    <location>
        <begin position="1142"/>
        <end position="1182"/>
    </location>
</feature>
<dbReference type="InterPro" id="IPR015943">
    <property type="entry name" value="WD40/YVTN_repeat-like_dom_sf"/>
</dbReference>
<dbReference type="SUPFAM" id="SSF52540">
    <property type="entry name" value="P-loop containing nucleoside triphosphate hydrolases"/>
    <property type="match status" value="1"/>
</dbReference>
<dbReference type="PANTHER" id="PTHR22847">
    <property type="entry name" value="WD40 REPEAT PROTEIN"/>
    <property type="match status" value="1"/>
</dbReference>
<feature type="repeat" description="WD" evidence="3">
    <location>
        <begin position="1020"/>
        <end position="1054"/>
    </location>
</feature>
<evidence type="ECO:0000259" key="5">
    <source>
        <dbReference type="PROSITE" id="PS50837"/>
    </source>
</evidence>